<evidence type="ECO:0000259" key="3">
    <source>
        <dbReference type="Pfam" id="PF20239"/>
    </source>
</evidence>
<evidence type="ECO:0000259" key="2">
    <source>
        <dbReference type="Pfam" id="PF08281"/>
    </source>
</evidence>
<dbReference type="InterPro" id="IPR013324">
    <property type="entry name" value="RNA_pol_sigma_r3/r4-like"/>
</dbReference>
<dbReference type="InterPro" id="IPR007627">
    <property type="entry name" value="RNA_pol_sigma70_r2"/>
</dbReference>
<dbReference type="RefSeq" id="WP_249249822.1">
    <property type="nucleotide sequence ID" value="NZ_JAKIKT010000006.1"/>
</dbReference>
<dbReference type="InterPro" id="IPR013249">
    <property type="entry name" value="RNA_pol_sigma70_r4_t2"/>
</dbReference>
<gene>
    <name evidence="4" type="ORF">L2725_15880</name>
</gene>
<dbReference type="PANTHER" id="PTHR47756">
    <property type="entry name" value="BLL6612 PROTEIN-RELATED"/>
    <property type="match status" value="1"/>
</dbReference>
<dbReference type="SUPFAM" id="SSF88946">
    <property type="entry name" value="Sigma2 domain of RNA polymerase sigma factors"/>
    <property type="match status" value="1"/>
</dbReference>
<protein>
    <recommendedName>
        <fullName evidence="6">RNA polymerase subunit sigma-24</fullName>
    </recommendedName>
</protein>
<dbReference type="InterPro" id="IPR013325">
    <property type="entry name" value="RNA_pol_sigma_r2"/>
</dbReference>
<evidence type="ECO:0000313" key="4">
    <source>
        <dbReference type="EMBL" id="MCL2915240.1"/>
    </source>
</evidence>
<keyword evidence="5" id="KW-1185">Reference proteome</keyword>
<evidence type="ECO:0000259" key="1">
    <source>
        <dbReference type="Pfam" id="PF04542"/>
    </source>
</evidence>
<organism evidence="4 5">
    <name type="scientific">Shewanella corallii</name>
    <dbReference type="NCBI Taxonomy" id="560080"/>
    <lineage>
        <taxon>Bacteria</taxon>
        <taxon>Pseudomonadati</taxon>
        <taxon>Pseudomonadota</taxon>
        <taxon>Gammaproteobacteria</taxon>
        <taxon>Alteromonadales</taxon>
        <taxon>Shewanellaceae</taxon>
        <taxon>Shewanella</taxon>
    </lineage>
</organism>
<dbReference type="Gene3D" id="1.10.10.10">
    <property type="entry name" value="Winged helix-like DNA-binding domain superfamily/Winged helix DNA-binding domain"/>
    <property type="match status" value="1"/>
</dbReference>
<dbReference type="Proteomes" id="UP001202831">
    <property type="component" value="Unassembled WGS sequence"/>
</dbReference>
<accession>A0ABT0NA43</accession>
<name>A0ABT0NA43_9GAMM</name>
<dbReference type="SUPFAM" id="SSF88659">
    <property type="entry name" value="Sigma3 and sigma4 domains of RNA polymerase sigma factors"/>
    <property type="match status" value="1"/>
</dbReference>
<evidence type="ECO:0008006" key="6">
    <source>
        <dbReference type="Google" id="ProtNLM"/>
    </source>
</evidence>
<dbReference type="EMBL" id="JAKIKT010000006">
    <property type="protein sequence ID" value="MCL2915240.1"/>
    <property type="molecule type" value="Genomic_DNA"/>
</dbReference>
<feature type="domain" description="RNA polymerase sigma-70 region 2" evidence="1">
    <location>
        <begin position="20"/>
        <end position="83"/>
    </location>
</feature>
<comment type="caution">
    <text evidence="4">The sequence shown here is derived from an EMBL/GenBank/DDBJ whole genome shotgun (WGS) entry which is preliminary data.</text>
</comment>
<feature type="domain" description="DUF6596" evidence="3">
    <location>
        <begin position="191"/>
        <end position="290"/>
    </location>
</feature>
<dbReference type="PANTHER" id="PTHR47756:SF2">
    <property type="entry name" value="BLL6612 PROTEIN"/>
    <property type="match status" value="1"/>
</dbReference>
<sequence>MTENPSNNGSVVGLLEHLIRADRGRMLATMMAQFGNLGLCEEALQDAKAQALQTWQQQVPAKPATWLLQVARRKAIDVLRREQHFQGISAQLSYMAETDVTDADLTSVTGLDRLPDQRLKLIFICCHPALEEKSRVALTLKLIAGLSTEEIARAFLDKPATLGQRLSRAKRKVRQSGIRYGLPGPEDWPARLASVLQVIYLIFNEGYACSSGEQQLRMDLCEEAIFLGELMGQLCPNETEVVGLNCLMALTHARRHSRQSDDGVYIPLAEQDRSLWDRQVIADSSYRLEQVLALKKPGPFQLQAAIAALHGEATDFESTDWQQICVLYRLLLSCQANDVIRLNLALATSWVEGPQAGLDALASLTYSLAGYQPFHAARADLLNRLHQSDVTRSPSLRGEAIKAYNQALALTQVESERAFLTARRDDL</sequence>
<dbReference type="Pfam" id="PF04542">
    <property type="entry name" value="Sigma70_r2"/>
    <property type="match status" value="1"/>
</dbReference>
<evidence type="ECO:0000313" key="5">
    <source>
        <dbReference type="Proteomes" id="UP001202831"/>
    </source>
</evidence>
<dbReference type="Pfam" id="PF08281">
    <property type="entry name" value="Sigma70_r4_2"/>
    <property type="match status" value="1"/>
</dbReference>
<reference evidence="4 5" key="1">
    <citation type="submission" date="2022-01" db="EMBL/GenBank/DDBJ databases">
        <title>Whole genome-based taxonomy of the Shewanellaceae.</title>
        <authorList>
            <person name="Martin-Rodriguez A.J."/>
        </authorList>
    </citation>
    <scope>NUCLEOTIDE SEQUENCE [LARGE SCALE GENOMIC DNA]</scope>
    <source>
        <strain evidence="4 5">DSM 21332</strain>
    </source>
</reference>
<dbReference type="InterPro" id="IPR036388">
    <property type="entry name" value="WH-like_DNA-bd_sf"/>
</dbReference>
<feature type="domain" description="RNA polymerase sigma factor 70 region 4 type 2" evidence="2">
    <location>
        <begin position="122"/>
        <end position="172"/>
    </location>
</feature>
<dbReference type="Gene3D" id="1.10.1740.10">
    <property type="match status" value="1"/>
</dbReference>
<proteinExistence type="predicted"/>
<dbReference type="Pfam" id="PF20239">
    <property type="entry name" value="DUF6596"/>
    <property type="match status" value="1"/>
</dbReference>
<dbReference type="InterPro" id="IPR046531">
    <property type="entry name" value="DUF6596"/>
</dbReference>